<dbReference type="PANTHER" id="PTHR21022">
    <property type="entry name" value="PREPHENATE DEHYDRATASE P PROTEIN"/>
    <property type="match status" value="1"/>
</dbReference>
<dbReference type="Proteomes" id="UP000799436">
    <property type="component" value="Unassembled WGS sequence"/>
</dbReference>
<evidence type="ECO:0000259" key="8">
    <source>
        <dbReference type="PROSITE" id="PS51671"/>
    </source>
</evidence>
<evidence type="ECO:0000256" key="1">
    <source>
        <dbReference type="ARBA" id="ARBA00004741"/>
    </source>
</evidence>
<dbReference type="SUPFAM" id="SSF53850">
    <property type="entry name" value="Periplasmic binding protein-like II"/>
    <property type="match status" value="1"/>
</dbReference>
<evidence type="ECO:0000313" key="9">
    <source>
        <dbReference type="EMBL" id="KAF2766695.1"/>
    </source>
</evidence>
<reference evidence="9" key="1">
    <citation type="journal article" date="2020" name="Stud. Mycol.">
        <title>101 Dothideomycetes genomes: a test case for predicting lifestyles and emergence of pathogens.</title>
        <authorList>
            <person name="Haridas S."/>
            <person name="Albert R."/>
            <person name="Binder M."/>
            <person name="Bloem J."/>
            <person name="Labutti K."/>
            <person name="Salamov A."/>
            <person name="Andreopoulos B."/>
            <person name="Baker S."/>
            <person name="Barry K."/>
            <person name="Bills G."/>
            <person name="Bluhm B."/>
            <person name="Cannon C."/>
            <person name="Castanera R."/>
            <person name="Culley D."/>
            <person name="Daum C."/>
            <person name="Ezra D."/>
            <person name="Gonzalez J."/>
            <person name="Henrissat B."/>
            <person name="Kuo A."/>
            <person name="Liang C."/>
            <person name="Lipzen A."/>
            <person name="Lutzoni F."/>
            <person name="Magnuson J."/>
            <person name="Mondo S."/>
            <person name="Nolan M."/>
            <person name="Ohm R."/>
            <person name="Pangilinan J."/>
            <person name="Park H.-J."/>
            <person name="Ramirez L."/>
            <person name="Alfaro M."/>
            <person name="Sun H."/>
            <person name="Tritt A."/>
            <person name="Yoshinaga Y."/>
            <person name="Zwiers L.-H."/>
            <person name="Turgeon B."/>
            <person name="Goodwin S."/>
            <person name="Spatafora J."/>
            <person name="Crous P."/>
            <person name="Grigoriev I."/>
        </authorList>
    </citation>
    <scope>NUCLEOTIDE SEQUENCE</scope>
    <source>
        <strain evidence="9">CBS 116005</strain>
    </source>
</reference>
<dbReference type="PIRSF" id="PIRSF001500">
    <property type="entry name" value="Chor_mut_pdt_Ppr"/>
    <property type="match status" value="1"/>
</dbReference>
<dbReference type="PROSITE" id="PS51171">
    <property type="entry name" value="PREPHENATE_DEHYDR_3"/>
    <property type="match status" value="1"/>
</dbReference>
<protein>
    <recommendedName>
        <fullName evidence="2">prephenate dehydratase</fullName>
        <ecNumber evidence="2">4.2.1.51</ecNumber>
    </recommendedName>
</protein>
<evidence type="ECO:0000313" key="10">
    <source>
        <dbReference type="Proteomes" id="UP000799436"/>
    </source>
</evidence>
<organism evidence="9 10">
    <name type="scientific">Teratosphaeria nubilosa</name>
    <dbReference type="NCBI Taxonomy" id="161662"/>
    <lineage>
        <taxon>Eukaryota</taxon>
        <taxon>Fungi</taxon>
        <taxon>Dikarya</taxon>
        <taxon>Ascomycota</taxon>
        <taxon>Pezizomycotina</taxon>
        <taxon>Dothideomycetes</taxon>
        <taxon>Dothideomycetidae</taxon>
        <taxon>Mycosphaerellales</taxon>
        <taxon>Teratosphaeriaceae</taxon>
        <taxon>Teratosphaeria</taxon>
    </lineage>
</organism>
<evidence type="ECO:0000256" key="2">
    <source>
        <dbReference type="ARBA" id="ARBA00013147"/>
    </source>
</evidence>
<dbReference type="CDD" id="cd04905">
    <property type="entry name" value="ACT_CM-PDT"/>
    <property type="match status" value="1"/>
</dbReference>
<evidence type="ECO:0000256" key="3">
    <source>
        <dbReference type="ARBA" id="ARBA00022605"/>
    </source>
</evidence>
<dbReference type="GO" id="GO:0009094">
    <property type="term" value="P:L-phenylalanine biosynthetic process"/>
    <property type="evidence" value="ECO:0007669"/>
    <property type="project" value="UniProtKB-UniPathway"/>
</dbReference>
<dbReference type="GO" id="GO:0005737">
    <property type="term" value="C:cytoplasm"/>
    <property type="evidence" value="ECO:0007669"/>
    <property type="project" value="TreeGrafter"/>
</dbReference>
<keyword evidence="10" id="KW-1185">Reference proteome</keyword>
<comment type="pathway">
    <text evidence="1">Amino-acid biosynthesis; L-phenylalanine biosynthesis; phenylpyruvate from prephenate: step 1/1.</text>
</comment>
<dbReference type="CDD" id="cd13532">
    <property type="entry name" value="PBP2_PDT_like"/>
    <property type="match status" value="1"/>
</dbReference>
<evidence type="ECO:0000259" key="7">
    <source>
        <dbReference type="PROSITE" id="PS51171"/>
    </source>
</evidence>
<dbReference type="OrthoDB" id="983542at2759"/>
<dbReference type="SUPFAM" id="SSF55021">
    <property type="entry name" value="ACT-like"/>
    <property type="match status" value="1"/>
</dbReference>
<gene>
    <name evidence="9" type="ORF">EJ03DRAFT_317165</name>
</gene>
<dbReference type="PROSITE" id="PS51671">
    <property type="entry name" value="ACT"/>
    <property type="match status" value="1"/>
</dbReference>
<dbReference type="InterPro" id="IPR002912">
    <property type="entry name" value="ACT_dom"/>
</dbReference>
<keyword evidence="4" id="KW-0057">Aromatic amino acid biosynthesis</keyword>
<dbReference type="EMBL" id="ML995867">
    <property type="protein sequence ID" value="KAF2766695.1"/>
    <property type="molecule type" value="Genomic_DNA"/>
</dbReference>
<dbReference type="Gene3D" id="3.30.70.260">
    <property type="match status" value="1"/>
</dbReference>
<dbReference type="InterPro" id="IPR045865">
    <property type="entry name" value="ACT-like_dom_sf"/>
</dbReference>
<name>A0A6G1L1K1_9PEZI</name>
<dbReference type="Gene3D" id="3.40.190.10">
    <property type="entry name" value="Periplasmic binding protein-like II"/>
    <property type="match status" value="2"/>
</dbReference>
<sequence length="316" mass="34296">MAQNSHQKNKTIAFLGPEASYTHQATLNAFPPSTHSLTPVPTIEDVFAAVQSRTSDHGVVPFENSSNGSVVFTLDLFADLQGRYANILVCGERYLPVRHCLLGRRPDSGPNPPDNDLSKIQTLYSHPQAWGQCKNFLATRLNPTTTKQDTASTAAAAARVATSPDHPGTTAAIASSLAAKIHPSLAILAEGIEDNPQNSTRFLVLRHADSPPPFPTKEEAEEKYKTLLSFTLNHGQPGALASCLEVFKIHALNLTSINTRPSGEAAWHYVFFVEVLGRKRGEGDGGRVNEALRELGRVAKGWRWLGSWEGGEEVGR</sequence>
<dbReference type="Pfam" id="PF00800">
    <property type="entry name" value="PDT"/>
    <property type="match status" value="1"/>
</dbReference>
<feature type="domain" description="Prephenate dehydratase" evidence="7">
    <location>
        <begin position="11"/>
        <end position="207"/>
    </location>
</feature>
<keyword evidence="3" id="KW-0028">Amino-acid biosynthesis</keyword>
<evidence type="ECO:0000256" key="6">
    <source>
        <dbReference type="ARBA" id="ARBA00023239"/>
    </source>
</evidence>
<dbReference type="AlphaFoldDB" id="A0A6G1L1K1"/>
<dbReference type="UniPathway" id="UPA00121">
    <property type="reaction ID" value="UER00345"/>
</dbReference>
<dbReference type="InterPro" id="IPR008242">
    <property type="entry name" value="Chor_mutase/pphenate_deHydtase"/>
</dbReference>
<evidence type="ECO:0000256" key="4">
    <source>
        <dbReference type="ARBA" id="ARBA00023141"/>
    </source>
</evidence>
<feature type="domain" description="ACT" evidence="8">
    <location>
        <begin position="228"/>
        <end position="307"/>
    </location>
</feature>
<dbReference type="InterPro" id="IPR001086">
    <property type="entry name" value="Preph_deHydtase"/>
</dbReference>
<dbReference type="EC" id="4.2.1.51" evidence="2"/>
<proteinExistence type="predicted"/>
<evidence type="ECO:0000256" key="5">
    <source>
        <dbReference type="ARBA" id="ARBA00023222"/>
    </source>
</evidence>
<dbReference type="GO" id="GO:0004664">
    <property type="term" value="F:prephenate dehydratase activity"/>
    <property type="evidence" value="ECO:0007669"/>
    <property type="project" value="UniProtKB-EC"/>
</dbReference>
<keyword evidence="5" id="KW-0584">Phenylalanine biosynthesis</keyword>
<keyword evidence="6" id="KW-0456">Lyase</keyword>
<accession>A0A6G1L1K1</accession>
<dbReference type="PANTHER" id="PTHR21022:SF19">
    <property type="entry name" value="PREPHENATE DEHYDRATASE-RELATED"/>
    <property type="match status" value="1"/>
</dbReference>